<feature type="coiled-coil region" evidence="1">
    <location>
        <begin position="108"/>
        <end position="142"/>
    </location>
</feature>
<dbReference type="AlphaFoldDB" id="A0A371IB66"/>
<gene>
    <name evidence="3" type="ORF">CR513_02956</name>
</gene>
<evidence type="ECO:0000256" key="1">
    <source>
        <dbReference type="SAM" id="Coils"/>
    </source>
</evidence>
<proteinExistence type="predicted"/>
<comment type="caution">
    <text evidence="3">The sequence shown here is derived from an EMBL/GenBank/DDBJ whole genome shotgun (WGS) entry which is preliminary data.</text>
</comment>
<evidence type="ECO:0000256" key="2">
    <source>
        <dbReference type="SAM" id="MobiDB-lite"/>
    </source>
</evidence>
<evidence type="ECO:0000313" key="4">
    <source>
        <dbReference type="Proteomes" id="UP000257109"/>
    </source>
</evidence>
<reference evidence="3" key="1">
    <citation type="submission" date="2018-05" db="EMBL/GenBank/DDBJ databases">
        <title>Draft genome of Mucuna pruriens seed.</title>
        <authorList>
            <person name="Nnadi N.E."/>
            <person name="Vos R."/>
            <person name="Hasami M.H."/>
            <person name="Devisetty U.K."/>
            <person name="Aguiy J.C."/>
        </authorList>
    </citation>
    <scope>NUCLEOTIDE SEQUENCE [LARGE SCALE GENOMIC DNA]</scope>
    <source>
        <strain evidence="3">JCA_2017</strain>
    </source>
</reference>
<dbReference type="EMBL" id="QJKJ01000499">
    <property type="protein sequence ID" value="RDY12276.1"/>
    <property type="molecule type" value="Genomic_DNA"/>
</dbReference>
<feature type="compositionally biased region" description="Polar residues" evidence="2">
    <location>
        <begin position="47"/>
        <end position="58"/>
    </location>
</feature>
<feature type="region of interest" description="Disordered" evidence="2">
    <location>
        <begin position="1"/>
        <end position="21"/>
    </location>
</feature>
<feature type="region of interest" description="Disordered" evidence="2">
    <location>
        <begin position="47"/>
        <end position="66"/>
    </location>
</feature>
<sequence length="444" mass="51800">MKSSTNIGNFPSANSATTSPVNFRHQTDLSARKLAARLWHFRFSEPSSFPNSKLQSSFPPRGKTRSRKLIGDSPVSILLAELLRAQTCINNLKAEHKAFKKKLYEQNLLWKRREIQKSEATLEDLKDKLVRERRSRERMESLNAKLLHDLAQAKLYAKQFMVNYEEEKRKRQVTEEVCNELAMQIGEDKVKLEELQRHSMRIREEMEEERKVFHMIEMWREESIQMKLLDAKLALEDKYNQMIHLIAHLQSFLRSRTDQVLNVDQLSRDFTNLTHVFEDLQIKERVIQVEPYYPSNLNLHIGPSSTVQILSLDENINNGFGSEDVEDGCFERCDSVAQQNSEDPTCEGRLAIKRSGIGSTFMCKGSCESGFRQWERNFADSVNPHITRGMKGCIEWPRGIPKINSKVIPLEDRVRKQKSQLQHILKPQAQDHVSKRIKYRNRFE</sequence>
<dbReference type="PANTHER" id="PTHR31071:SF14">
    <property type="entry name" value="BZIP DOMAIN-CONTAINING PROTEIN"/>
    <property type="match status" value="1"/>
</dbReference>
<dbReference type="InterPro" id="IPR043424">
    <property type="entry name" value="BLT-like"/>
</dbReference>
<dbReference type="Proteomes" id="UP000257109">
    <property type="component" value="Unassembled WGS sequence"/>
</dbReference>
<evidence type="ECO:0000313" key="3">
    <source>
        <dbReference type="EMBL" id="RDY12276.1"/>
    </source>
</evidence>
<dbReference type="OrthoDB" id="1419410at2759"/>
<accession>A0A371IB66</accession>
<keyword evidence="4" id="KW-1185">Reference proteome</keyword>
<dbReference type="PANTHER" id="PTHR31071">
    <property type="entry name" value="GB|AAF24581.1"/>
    <property type="match status" value="1"/>
</dbReference>
<protein>
    <submittedName>
        <fullName evidence="3">Uncharacterized protein</fullName>
    </submittedName>
</protein>
<keyword evidence="1" id="KW-0175">Coiled coil</keyword>
<feature type="non-terminal residue" evidence="3">
    <location>
        <position position="1"/>
    </location>
</feature>
<organism evidence="3 4">
    <name type="scientific">Mucuna pruriens</name>
    <name type="common">Velvet bean</name>
    <name type="synonym">Dolichos pruriens</name>
    <dbReference type="NCBI Taxonomy" id="157652"/>
    <lineage>
        <taxon>Eukaryota</taxon>
        <taxon>Viridiplantae</taxon>
        <taxon>Streptophyta</taxon>
        <taxon>Embryophyta</taxon>
        <taxon>Tracheophyta</taxon>
        <taxon>Spermatophyta</taxon>
        <taxon>Magnoliopsida</taxon>
        <taxon>eudicotyledons</taxon>
        <taxon>Gunneridae</taxon>
        <taxon>Pentapetalae</taxon>
        <taxon>rosids</taxon>
        <taxon>fabids</taxon>
        <taxon>Fabales</taxon>
        <taxon>Fabaceae</taxon>
        <taxon>Papilionoideae</taxon>
        <taxon>50 kb inversion clade</taxon>
        <taxon>NPAAA clade</taxon>
        <taxon>indigoferoid/millettioid clade</taxon>
        <taxon>Phaseoleae</taxon>
        <taxon>Mucuna</taxon>
    </lineage>
</organism>
<dbReference type="STRING" id="157652.A0A371IB66"/>
<name>A0A371IB66_MUCPR</name>